<name>A0A8S9XAD3_APOLU</name>
<comment type="similarity">
    <text evidence="1 8">Belongs to the glycosyl hydrolase 1 family.</text>
</comment>
<keyword evidence="12" id="KW-1185">Reference proteome</keyword>
<dbReference type="AlphaFoldDB" id="A0A8S9XAD3"/>
<evidence type="ECO:0000313" key="12">
    <source>
        <dbReference type="Proteomes" id="UP000466442"/>
    </source>
</evidence>
<sequence>MASPTVILLLPLALGWLSSSVTTHVYDGSNSVFLVERRRSLPKGFIFATSTAAYQVEGAWNASGKGENIWDQMVHTNPGFIADRSNGDTACNSYNLYKDDIKLIKDLGFRMYRFSISWSRVLPDGTTRQINEPGLKYYDDLINELISQGIEPMVTLYHWDLPVALQNMGGWLNRTIVDYFQDYADLIFARFGSKVKWWITINEPFSIETIWQGHNILKAHARAFRLYKAKYWHHGGKLSISLDSTAAFPKNSSNEEDVRSCERYMQFQLGWFAHPIFSTYGDYPAVMRDLIDNNSAREGRNFSRLPYFTVKEIEQIRGTFDFFALNHYSSRMCTNGKRGQSPSWSRDMEVYAYFNASWPPSQSSWLKVVPEGFRKLLNWINFEYNEPEIFVTENGFSDYNVLDDQGRINYLKGYLSEMEKAIYEDGCNVTGYTVWSVLDNFEWRAGYTERFGLVHVDFESPLKTRTKKASAAFIKDYIEANSAWISTGS</sequence>
<dbReference type="SUPFAM" id="SSF51445">
    <property type="entry name" value="(Trans)glycosidases"/>
    <property type="match status" value="1"/>
</dbReference>
<dbReference type="Pfam" id="PF00232">
    <property type="entry name" value="Glyco_hydro_1"/>
    <property type="match status" value="2"/>
</dbReference>
<evidence type="ECO:0000256" key="10">
    <source>
        <dbReference type="SAM" id="SignalP"/>
    </source>
</evidence>
<dbReference type="InterPro" id="IPR001360">
    <property type="entry name" value="Glyco_hydro_1"/>
</dbReference>
<dbReference type="Proteomes" id="UP000466442">
    <property type="component" value="Linkage Group LG9"/>
</dbReference>
<protein>
    <recommendedName>
        <fullName evidence="3">beta-glucosidase</fullName>
        <ecNumber evidence="3">3.2.1.21</ecNumber>
    </recommendedName>
</protein>
<dbReference type="FunFam" id="3.20.20.80:FF:000013">
    <property type="entry name" value="lactase-phlorizin hydrolase"/>
    <property type="match status" value="1"/>
</dbReference>
<accession>A0A8S9XAD3</accession>
<comment type="caution">
    <text evidence="11">The sequence shown here is derived from an EMBL/GenBank/DDBJ whole genome shotgun (WGS) entry which is preliminary data.</text>
</comment>
<dbReference type="PANTHER" id="PTHR10353:SF36">
    <property type="entry name" value="LP05116P"/>
    <property type="match status" value="1"/>
</dbReference>
<keyword evidence="6 9" id="KW-0326">Glycosidase</keyword>
<evidence type="ECO:0000256" key="5">
    <source>
        <dbReference type="ARBA" id="ARBA00023180"/>
    </source>
</evidence>
<evidence type="ECO:0000256" key="6">
    <source>
        <dbReference type="ARBA" id="ARBA00023295"/>
    </source>
</evidence>
<organism evidence="11 12">
    <name type="scientific">Apolygus lucorum</name>
    <name type="common">Small green plant bug</name>
    <name type="synonym">Lygocoris lucorum</name>
    <dbReference type="NCBI Taxonomy" id="248454"/>
    <lineage>
        <taxon>Eukaryota</taxon>
        <taxon>Metazoa</taxon>
        <taxon>Ecdysozoa</taxon>
        <taxon>Arthropoda</taxon>
        <taxon>Hexapoda</taxon>
        <taxon>Insecta</taxon>
        <taxon>Pterygota</taxon>
        <taxon>Neoptera</taxon>
        <taxon>Paraneoptera</taxon>
        <taxon>Hemiptera</taxon>
        <taxon>Heteroptera</taxon>
        <taxon>Panheteroptera</taxon>
        <taxon>Cimicomorpha</taxon>
        <taxon>Miridae</taxon>
        <taxon>Mirini</taxon>
        <taxon>Apolygus</taxon>
    </lineage>
</organism>
<dbReference type="GO" id="GO:0005975">
    <property type="term" value="P:carbohydrate metabolic process"/>
    <property type="evidence" value="ECO:0007669"/>
    <property type="project" value="InterPro"/>
</dbReference>
<feature type="chain" id="PRO_5035835091" description="beta-glucosidase" evidence="10">
    <location>
        <begin position="24"/>
        <end position="489"/>
    </location>
</feature>
<comment type="subunit">
    <text evidence="2">Homodimer.</text>
</comment>
<evidence type="ECO:0000256" key="8">
    <source>
        <dbReference type="RuleBase" id="RU003690"/>
    </source>
</evidence>
<dbReference type="OrthoDB" id="65569at2759"/>
<proteinExistence type="inferred from homology"/>
<dbReference type="PROSITE" id="PS00572">
    <property type="entry name" value="GLYCOSYL_HYDROL_F1_1"/>
    <property type="match status" value="1"/>
</dbReference>
<dbReference type="EC" id="3.2.1.21" evidence="3"/>
<dbReference type="Gene3D" id="3.20.20.80">
    <property type="entry name" value="Glycosidases"/>
    <property type="match status" value="1"/>
</dbReference>
<evidence type="ECO:0000256" key="3">
    <source>
        <dbReference type="ARBA" id="ARBA00012744"/>
    </source>
</evidence>
<evidence type="ECO:0000256" key="1">
    <source>
        <dbReference type="ARBA" id="ARBA00010838"/>
    </source>
</evidence>
<dbReference type="InterPro" id="IPR033132">
    <property type="entry name" value="GH_1_N_CS"/>
</dbReference>
<keyword evidence="4 9" id="KW-0378">Hydrolase</keyword>
<dbReference type="PRINTS" id="PR00131">
    <property type="entry name" value="GLHYDRLASE1"/>
</dbReference>
<keyword evidence="10" id="KW-0732">Signal</keyword>
<dbReference type="EMBL" id="WIXP02000009">
    <property type="protein sequence ID" value="KAF6205529.1"/>
    <property type="molecule type" value="Genomic_DNA"/>
</dbReference>
<gene>
    <name evidence="11" type="ORF">GE061_019702</name>
</gene>
<feature type="signal peptide" evidence="10">
    <location>
        <begin position="1"/>
        <end position="23"/>
    </location>
</feature>
<dbReference type="PROSITE" id="PS00653">
    <property type="entry name" value="GLYCOSYL_HYDROL_F1_2"/>
    <property type="match status" value="1"/>
</dbReference>
<evidence type="ECO:0000256" key="9">
    <source>
        <dbReference type="RuleBase" id="RU004468"/>
    </source>
</evidence>
<dbReference type="GO" id="GO:0008422">
    <property type="term" value="F:beta-glucosidase activity"/>
    <property type="evidence" value="ECO:0007669"/>
    <property type="project" value="TreeGrafter"/>
</dbReference>
<reference evidence="11" key="1">
    <citation type="journal article" date="2021" name="Mol. Ecol. Resour.">
        <title>Apolygus lucorum genome provides insights into omnivorousness and mesophyll feeding.</title>
        <authorList>
            <person name="Liu Y."/>
            <person name="Liu H."/>
            <person name="Wang H."/>
            <person name="Huang T."/>
            <person name="Liu B."/>
            <person name="Yang B."/>
            <person name="Yin L."/>
            <person name="Li B."/>
            <person name="Zhang Y."/>
            <person name="Zhang S."/>
            <person name="Jiang F."/>
            <person name="Zhang X."/>
            <person name="Ren Y."/>
            <person name="Wang B."/>
            <person name="Wang S."/>
            <person name="Lu Y."/>
            <person name="Wu K."/>
            <person name="Fan W."/>
            <person name="Wang G."/>
        </authorList>
    </citation>
    <scope>NUCLEOTIDE SEQUENCE</scope>
    <source>
        <strain evidence="11">12Hb</strain>
    </source>
</reference>
<evidence type="ECO:0000256" key="4">
    <source>
        <dbReference type="ARBA" id="ARBA00022801"/>
    </source>
</evidence>
<evidence type="ECO:0000256" key="7">
    <source>
        <dbReference type="PROSITE-ProRule" id="PRU10055"/>
    </source>
</evidence>
<feature type="active site" description="Nucleophile" evidence="7">
    <location>
        <position position="393"/>
    </location>
</feature>
<dbReference type="InterPro" id="IPR017853">
    <property type="entry name" value="GH"/>
</dbReference>
<dbReference type="InterPro" id="IPR018120">
    <property type="entry name" value="Glyco_hydro_1_AS"/>
</dbReference>
<dbReference type="PANTHER" id="PTHR10353">
    <property type="entry name" value="GLYCOSYL HYDROLASE"/>
    <property type="match status" value="1"/>
</dbReference>
<keyword evidence="5" id="KW-0325">Glycoprotein</keyword>
<evidence type="ECO:0000256" key="2">
    <source>
        <dbReference type="ARBA" id="ARBA00011738"/>
    </source>
</evidence>
<evidence type="ECO:0000313" key="11">
    <source>
        <dbReference type="EMBL" id="KAF6205529.1"/>
    </source>
</evidence>